<dbReference type="EMBL" id="LODT01000028">
    <property type="protein sequence ID" value="KYQ92888.1"/>
    <property type="molecule type" value="Genomic_DNA"/>
</dbReference>
<dbReference type="InParanoid" id="A0A151ZFZ3"/>
<dbReference type="AlphaFoldDB" id="A0A151ZFZ3"/>
<reference evidence="1 2" key="1">
    <citation type="submission" date="2015-12" db="EMBL/GenBank/DDBJ databases">
        <title>Dictyostelia acquired genes for synthesis and detection of signals that induce cell-type specialization by lateral gene transfer from prokaryotes.</title>
        <authorList>
            <person name="Gloeckner G."/>
            <person name="Schaap P."/>
        </authorList>
    </citation>
    <scope>NUCLEOTIDE SEQUENCE [LARGE SCALE GENOMIC DNA]</scope>
    <source>
        <strain evidence="1 2">TK</strain>
    </source>
</reference>
<dbReference type="InterPro" id="IPR032675">
    <property type="entry name" value="LRR_dom_sf"/>
</dbReference>
<evidence type="ECO:0000313" key="2">
    <source>
        <dbReference type="Proteomes" id="UP000076078"/>
    </source>
</evidence>
<keyword evidence="2" id="KW-1185">Reference proteome</keyword>
<dbReference type="SUPFAM" id="SSF52047">
    <property type="entry name" value="RNI-like"/>
    <property type="match status" value="1"/>
</dbReference>
<protein>
    <submittedName>
        <fullName evidence="1">Uncharacterized protein</fullName>
    </submittedName>
</protein>
<organism evidence="1 2">
    <name type="scientific">Tieghemostelium lacteum</name>
    <name type="common">Slime mold</name>
    <name type="synonym">Dictyostelium lacteum</name>
    <dbReference type="NCBI Taxonomy" id="361077"/>
    <lineage>
        <taxon>Eukaryota</taxon>
        <taxon>Amoebozoa</taxon>
        <taxon>Evosea</taxon>
        <taxon>Eumycetozoa</taxon>
        <taxon>Dictyostelia</taxon>
        <taxon>Dictyosteliales</taxon>
        <taxon>Raperosteliaceae</taxon>
        <taxon>Tieghemostelium</taxon>
    </lineage>
</organism>
<dbReference type="Proteomes" id="UP000076078">
    <property type="component" value="Unassembled WGS sequence"/>
</dbReference>
<dbReference type="Gene3D" id="3.80.10.10">
    <property type="entry name" value="Ribonuclease Inhibitor"/>
    <property type="match status" value="1"/>
</dbReference>
<accession>A0A151ZFZ3</accession>
<gene>
    <name evidence="1" type="ORF">DLAC_05479</name>
</gene>
<evidence type="ECO:0000313" key="1">
    <source>
        <dbReference type="EMBL" id="KYQ92888.1"/>
    </source>
</evidence>
<sequence>MKEYQYSNDFIWLEKSLEDHLKNKYCIIKRIYRVNINVESQQEYSLTRIKSLFPNVHTLELRWRGSEQCRDILEFLNCFPSLFKLLLNSQTMVDCKDWDDSLIPPQLEEIEYLFKLRMDMFDVKLLNAVQGRLKLLYINSQFIGHFNQDSDAIKQILTLQSPKLEYLYIDSLFDKLFINHFHQLKILSISNSNLEFLIEHWSQFKKLHSLILSISESINTLFPLLHLLNENSNLTRLKLVIDPGLDFRDVDPMKYKEPLHFHNLIDFETLQFPRKLMIKMIIPSLKFLYIGYSNIEIPSLQLIINNHQNLVKLSVIIQLKNIHEKQSEELSLSLSQLPSLEYLSLSIYHFVTKEKVTTHLLKHLHLSKSLEFIQIQTNGIPIPFFSDTPHFHPQLPFQLVNFSKLLGVSSFSRNGIHYDETKPFYLKIKNYFKNLFN</sequence>
<name>A0A151ZFZ3_TIELA</name>
<comment type="caution">
    <text evidence="1">The sequence shown here is derived from an EMBL/GenBank/DDBJ whole genome shotgun (WGS) entry which is preliminary data.</text>
</comment>
<proteinExistence type="predicted"/>